<dbReference type="EMBL" id="CM047942">
    <property type="protein sequence ID" value="KAI9901151.1"/>
    <property type="molecule type" value="Genomic_DNA"/>
</dbReference>
<evidence type="ECO:0000313" key="1">
    <source>
        <dbReference type="EMBL" id="KAI9901151.1"/>
    </source>
</evidence>
<dbReference type="Proteomes" id="UP001163324">
    <property type="component" value="Chromosome 3"/>
</dbReference>
<keyword evidence="2" id="KW-1185">Reference proteome</keyword>
<accession>A0ACC0V436</accession>
<gene>
    <name evidence="1" type="ORF">N3K66_002968</name>
</gene>
<organism evidence="1 2">
    <name type="scientific">Trichothecium roseum</name>
    <dbReference type="NCBI Taxonomy" id="47278"/>
    <lineage>
        <taxon>Eukaryota</taxon>
        <taxon>Fungi</taxon>
        <taxon>Dikarya</taxon>
        <taxon>Ascomycota</taxon>
        <taxon>Pezizomycotina</taxon>
        <taxon>Sordariomycetes</taxon>
        <taxon>Hypocreomycetidae</taxon>
        <taxon>Hypocreales</taxon>
        <taxon>Hypocreales incertae sedis</taxon>
        <taxon>Trichothecium</taxon>
    </lineage>
</organism>
<evidence type="ECO:0000313" key="2">
    <source>
        <dbReference type="Proteomes" id="UP001163324"/>
    </source>
</evidence>
<proteinExistence type="predicted"/>
<comment type="caution">
    <text evidence="1">The sequence shown here is derived from an EMBL/GenBank/DDBJ whole genome shotgun (WGS) entry which is preliminary data.</text>
</comment>
<name>A0ACC0V436_9HYPO</name>
<reference evidence="1" key="1">
    <citation type="submission" date="2022-10" db="EMBL/GenBank/DDBJ databases">
        <title>Complete Genome of Trichothecium roseum strain YXFP-22015, a Plant Pathogen Isolated from Citrus.</title>
        <authorList>
            <person name="Wang Y."/>
            <person name="Zhu L."/>
        </authorList>
    </citation>
    <scope>NUCLEOTIDE SEQUENCE</scope>
    <source>
        <strain evidence="1">YXFP-22015</strain>
    </source>
</reference>
<sequence>MKYSLASLGLAAMVNGHSIMQTISINGADQGKLNGIRAPYSNYPVLDVNSPDMACNVPGYTSGALLQVPAGADVGGFWWTNVDGGASPDNPIAASHKGPITAWLARVDDAVSASHANLDWFKVAEDNLDTTSATWGVDHMISGGGWHHFTMPSCIADGQYLLRIELLALHSAPSEPQFYASCAQIQVTGGGAFSPSQTQKIPGSYDRMDPSINAMIYDGNGQPTNNYQPYQAPGMRPITC</sequence>
<protein>
    <submittedName>
        <fullName evidence="1">Uncharacterized protein</fullName>
    </submittedName>
</protein>